<reference evidence="2" key="1">
    <citation type="submission" date="2021-02" db="EMBL/GenBank/DDBJ databases">
        <authorList>
            <person name="Nowell W R."/>
        </authorList>
    </citation>
    <scope>NUCLEOTIDE SEQUENCE</scope>
</reference>
<feature type="compositionally biased region" description="Low complexity" evidence="1">
    <location>
        <begin position="84"/>
        <end position="95"/>
    </location>
</feature>
<dbReference type="EMBL" id="CAJNOM010000335">
    <property type="protein sequence ID" value="CAF1368951.1"/>
    <property type="molecule type" value="Genomic_DNA"/>
</dbReference>
<evidence type="ECO:0000313" key="2">
    <source>
        <dbReference type="EMBL" id="CAF0956324.1"/>
    </source>
</evidence>
<feature type="compositionally biased region" description="Low complexity" evidence="1">
    <location>
        <begin position="254"/>
        <end position="270"/>
    </location>
</feature>
<feature type="compositionally biased region" description="Polar residues" evidence="1">
    <location>
        <begin position="38"/>
        <end position="53"/>
    </location>
</feature>
<sequence>MSNHHPTTRSSTNITNDLNETMKKTPSPRRQTTRSTSNLNKDISSSINNNEQCIQVIKPVPVRPPSSDSTQNSYNLRSRTKLKNSNNINNNNNNNTEVIPSFTEKLSLETPIIQQKPVPPLTRAAAASAGVKIDSFISDESIKTHNKPTSTSNRSNTTRKRKASEDDHRPYLDLLKMKQTQSTYSFDGNSPKKMTRRADQDCIGADDEDSGCDYDSPAHSPVDFTDVPPGHIFHYEESNMSYDSGFSTGSGEPNNQQRSSHSQTSSSGCNSGIATRSSLINCSKYPAAIDLDVNAIEGDLGF</sequence>
<name>A0A814DC51_9BILA</name>
<keyword evidence="4" id="KW-1185">Reference proteome</keyword>
<feature type="compositionally biased region" description="Low complexity" evidence="1">
    <location>
        <begin position="147"/>
        <end position="156"/>
    </location>
</feature>
<dbReference type="OrthoDB" id="10037447at2759"/>
<accession>A0A814DC51</accession>
<evidence type="ECO:0000256" key="1">
    <source>
        <dbReference type="SAM" id="MobiDB-lite"/>
    </source>
</evidence>
<feature type="region of interest" description="Disordered" evidence="1">
    <location>
        <begin position="183"/>
        <end position="218"/>
    </location>
</feature>
<feature type="region of interest" description="Disordered" evidence="1">
    <location>
        <begin position="142"/>
        <end position="168"/>
    </location>
</feature>
<dbReference type="EMBL" id="CAJNOI010000054">
    <property type="protein sequence ID" value="CAF0956324.1"/>
    <property type="molecule type" value="Genomic_DNA"/>
</dbReference>
<evidence type="ECO:0000313" key="4">
    <source>
        <dbReference type="Proteomes" id="UP000663832"/>
    </source>
</evidence>
<dbReference type="Proteomes" id="UP000663877">
    <property type="component" value="Unassembled WGS sequence"/>
</dbReference>
<gene>
    <name evidence="2" type="ORF">BJG266_LOCUS13500</name>
    <name evidence="3" type="ORF">QVE165_LOCUS34991</name>
</gene>
<evidence type="ECO:0000313" key="5">
    <source>
        <dbReference type="Proteomes" id="UP000663877"/>
    </source>
</evidence>
<organism evidence="2 5">
    <name type="scientific">Adineta steineri</name>
    <dbReference type="NCBI Taxonomy" id="433720"/>
    <lineage>
        <taxon>Eukaryota</taxon>
        <taxon>Metazoa</taxon>
        <taxon>Spiralia</taxon>
        <taxon>Gnathifera</taxon>
        <taxon>Rotifera</taxon>
        <taxon>Eurotatoria</taxon>
        <taxon>Bdelloidea</taxon>
        <taxon>Adinetida</taxon>
        <taxon>Adinetidae</taxon>
        <taxon>Adineta</taxon>
    </lineage>
</organism>
<comment type="caution">
    <text evidence="2">The sequence shown here is derived from an EMBL/GenBank/DDBJ whole genome shotgun (WGS) entry which is preliminary data.</text>
</comment>
<dbReference type="Proteomes" id="UP000663832">
    <property type="component" value="Unassembled WGS sequence"/>
</dbReference>
<feature type="region of interest" description="Disordered" evidence="1">
    <location>
        <begin position="1"/>
        <end position="96"/>
    </location>
</feature>
<feature type="compositionally biased region" description="Polar residues" evidence="1">
    <location>
        <begin position="66"/>
        <end position="77"/>
    </location>
</feature>
<feature type="compositionally biased region" description="Polar residues" evidence="1">
    <location>
        <begin position="243"/>
        <end position="253"/>
    </location>
</feature>
<dbReference type="AlphaFoldDB" id="A0A814DC51"/>
<feature type="compositionally biased region" description="Low complexity" evidence="1">
    <location>
        <begin position="28"/>
        <end position="37"/>
    </location>
</feature>
<proteinExistence type="predicted"/>
<feature type="compositionally biased region" description="Polar residues" evidence="1">
    <location>
        <begin position="1"/>
        <end position="19"/>
    </location>
</feature>
<evidence type="ECO:0000313" key="3">
    <source>
        <dbReference type="EMBL" id="CAF1368951.1"/>
    </source>
</evidence>
<feature type="region of interest" description="Disordered" evidence="1">
    <location>
        <begin position="243"/>
        <end position="270"/>
    </location>
</feature>
<protein>
    <submittedName>
        <fullName evidence="2">Uncharacterized protein</fullName>
    </submittedName>
</protein>